<sequence length="90" mass="9639">MSTAACRPIRHALPAANGQPLRLTNGEAFALRALCLAAEDPEISERLDCIAAAVAREWAGHATASEMAELAGVWPRLLEFIESSGWRLPA</sequence>
<dbReference type="EMBL" id="FOMQ01000014">
    <property type="protein sequence ID" value="SFE09574.1"/>
    <property type="molecule type" value="Genomic_DNA"/>
</dbReference>
<accession>A0A1I1XQK8</accession>
<dbReference type="Proteomes" id="UP000199517">
    <property type="component" value="Unassembled WGS sequence"/>
</dbReference>
<name>A0A1I1XQK8_9BURK</name>
<keyword evidence="2" id="KW-1185">Reference proteome</keyword>
<evidence type="ECO:0000313" key="2">
    <source>
        <dbReference type="Proteomes" id="UP000199517"/>
    </source>
</evidence>
<evidence type="ECO:0000313" key="1">
    <source>
        <dbReference type="EMBL" id="SFE09574.1"/>
    </source>
</evidence>
<organism evidence="1 2">
    <name type="scientific">Paracidovorax konjaci</name>
    <dbReference type="NCBI Taxonomy" id="32040"/>
    <lineage>
        <taxon>Bacteria</taxon>
        <taxon>Pseudomonadati</taxon>
        <taxon>Pseudomonadota</taxon>
        <taxon>Betaproteobacteria</taxon>
        <taxon>Burkholderiales</taxon>
        <taxon>Comamonadaceae</taxon>
        <taxon>Paracidovorax</taxon>
    </lineage>
</organism>
<dbReference type="STRING" id="32040.SAMN04489710_11456"/>
<protein>
    <submittedName>
        <fullName evidence="1">Uncharacterized protein</fullName>
    </submittedName>
</protein>
<proteinExistence type="predicted"/>
<dbReference type="RefSeq" id="WP_092955564.1">
    <property type="nucleotide sequence ID" value="NZ_FOMQ01000014.1"/>
</dbReference>
<dbReference type="AlphaFoldDB" id="A0A1I1XQK8"/>
<gene>
    <name evidence="1" type="ORF">SAMN04489710_11456</name>
</gene>
<reference evidence="2" key="1">
    <citation type="submission" date="2016-10" db="EMBL/GenBank/DDBJ databases">
        <authorList>
            <person name="Varghese N."/>
            <person name="Submissions S."/>
        </authorList>
    </citation>
    <scope>NUCLEOTIDE SEQUENCE [LARGE SCALE GENOMIC DNA]</scope>
    <source>
        <strain evidence="2">DSM 7481</strain>
    </source>
</reference>